<name>A0A1F7XXA4_9BACT</name>
<dbReference type="SUPFAM" id="SSF53335">
    <property type="entry name" value="S-adenosyl-L-methionine-dependent methyltransferases"/>
    <property type="match status" value="1"/>
</dbReference>
<accession>A0A1F7XXA4</accession>
<dbReference type="GO" id="GO:0008757">
    <property type="term" value="F:S-adenosylmethionine-dependent methyltransferase activity"/>
    <property type="evidence" value="ECO:0007669"/>
    <property type="project" value="InterPro"/>
</dbReference>
<dbReference type="Pfam" id="PF08241">
    <property type="entry name" value="Methyltransf_11"/>
    <property type="match status" value="1"/>
</dbReference>
<gene>
    <name evidence="2" type="ORF">A2771_03585</name>
</gene>
<protein>
    <recommendedName>
        <fullName evidence="1">Methyltransferase type 11 domain-containing protein</fullName>
    </recommendedName>
</protein>
<dbReference type="Gene3D" id="3.40.50.10320">
    <property type="entry name" value="LmbE-like"/>
    <property type="match status" value="1"/>
</dbReference>
<evidence type="ECO:0000313" key="2">
    <source>
        <dbReference type="EMBL" id="OGM19653.1"/>
    </source>
</evidence>
<dbReference type="InterPro" id="IPR013216">
    <property type="entry name" value="Methyltransf_11"/>
</dbReference>
<feature type="non-terminal residue" evidence="2">
    <location>
        <position position="597"/>
    </location>
</feature>
<evidence type="ECO:0000313" key="3">
    <source>
        <dbReference type="Proteomes" id="UP000176741"/>
    </source>
</evidence>
<dbReference type="EMBL" id="MGGD01000061">
    <property type="protein sequence ID" value="OGM19653.1"/>
    <property type="molecule type" value="Genomic_DNA"/>
</dbReference>
<feature type="domain" description="Methyltransferase type 11" evidence="1">
    <location>
        <begin position="133"/>
        <end position="225"/>
    </location>
</feature>
<dbReference type="InterPro" id="IPR024078">
    <property type="entry name" value="LmbE-like_dom_sf"/>
</dbReference>
<dbReference type="Proteomes" id="UP000176741">
    <property type="component" value="Unassembled WGS sequence"/>
</dbReference>
<dbReference type="Pfam" id="PF02585">
    <property type="entry name" value="PIG-L"/>
    <property type="match status" value="1"/>
</dbReference>
<sequence>MYCKGLFTKIEKYGDSMILSCSCSDFPLVDGILYLRRDSLQKKAIAFLNSGAHVKALITLLDLKRSLLYAIYFIYLLRKRFKFPDFNECVRLLAYFSYDKKWVWYLVNRARIPSFFLSITATNLIKEDNIVAEIGCGTGHLLPKLSVKTKPENIYAVDKSFLNLLFARMFFAHPDNLLICADCEMGLPFRGDNLDFISAVDTFHYINNKRFFLTEINRVMSRNGNGAIIHTLSTNTRTIKGVSFEILSRLLEKSYFKKTSIYSNESLWFNLNRKIPINLNKSDTQKDLKNSYSFNFFVTKNKFDRNLVLNNKQFELLKQTPIFYGWEPKLSYGSKIKVLTENYEQFLFISPHLDDAVLSCGDLIELLISKDKKVKVATVFCKATKQPYSPQAKKYLNSCGYTDAEKLFVERRKEDMNALKVLGVGYKHFDFIDAAWRKDDRESFIYPNEIIQFSGRIPAKEKPLIIDLEHNLETFIRKNYTKRLLIFAPLGVGGHADHLITRSAVEYLAKELGKPVLFWEDFPYNTNAISRKKFFLINQNYYPPFCINDLNHDNKKLKAIKKYKSQMKGLFPKRLIPKLPEIYYIRKDLISAKKLLP</sequence>
<dbReference type="InterPro" id="IPR029063">
    <property type="entry name" value="SAM-dependent_MTases_sf"/>
</dbReference>
<proteinExistence type="predicted"/>
<dbReference type="InterPro" id="IPR003737">
    <property type="entry name" value="GlcNAc_PI_deacetylase-related"/>
</dbReference>
<reference evidence="2 3" key="1">
    <citation type="journal article" date="2016" name="Nat. Commun.">
        <title>Thousands of microbial genomes shed light on interconnected biogeochemical processes in an aquifer system.</title>
        <authorList>
            <person name="Anantharaman K."/>
            <person name="Brown C.T."/>
            <person name="Hug L.A."/>
            <person name="Sharon I."/>
            <person name="Castelle C.J."/>
            <person name="Probst A.J."/>
            <person name="Thomas B.C."/>
            <person name="Singh A."/>
            <person name="Wilkins M.J."/>
            <person name="Karaoz U."/>
            <person name="Brodie E.L."/>
            <person name="Williams K.H."/>
            <person name="Hubbard S.S."/>
            <person name="Banfield J.F."/>
        </authorList>
    </citation>
    <scope>NUCLEOTIDE SEQUENCE [LARGE SCALE GENOMIC DNA]</scope>
</reference>
<dbReference type="SUPFAM" id="SSF102588">
    <property type="entry name" value="LmbE-like"/>
    <property type="match status" value="1"/>
</dbReference>
<dbReference type="Gene3D" id="3.40.50.150">
    <property type="entry name" value="Vaccinia Virus protein VP39"/>
    <property type="match status" value="1"/>
</dbReference>
<organism evidence="2 3">
    <name type="scientific">Candidatus Woesebacteria bacterium RIFCSPHIGHO2_01_FULL_38_26b</name>
    <dbReference type="NCBI Taxonomy" id="1802491"/>
    <lineage>
        <taxon>Bacteria</taxon>
        <taxon>Candidatus Woeseibacteriota</taxon>
    </lineage>
</organism>
<comment type="caution">
    <text evidence="2">The sequence shown here is derived from an EMBL/GenBank/DDBJ whole genome shotgun (WGS) entry which is preliminary data.</text>
</comment>
<dbReference type="AlphaFoldDB" id="A0A1F7XXA4"/>
<evidence type="ECO:0000259" key="1">
    <source>
        <dbReference type="Pfam" id="PF08241"/>
    </source>
</evidence>
<dbReference type="CDD" id="cd02440">
    <property type="entry name" value="AdoMet_MTases"/>
    <property type="match status" value="1"/>
</dbReference>